<dbReference type="Gene3D" id="3.30.1660.40">
    <property type="entry name" value="FlgT, N-terminal domain"/>
    <property type="match status" value="1"/>
</dbReference>
<dbReference type="InterPro" id="IPR032370">
    <property type="entry name" value="FlgT_N"/>
</dbReference>
<comment type="caution">
    <text evidence="4">The sequence shown here is derived from an EMBL/GenBank/DDBJ whole genome shotgun (WGS) entry which is preliminary data.</text>
</comment>
<dbReference type="InterPro" id="IPR038180">
    <property type="entry name" value="FlgT_N_sf"/>
</dbReference>
<keyword evidence="5" id="KW-1185">Reference proteome</keyword>
<evidence type="ECO:0000256" key="2">
    <source>
        <dbReference type="SAM" id="SignalP"/>
    </source>
</evidence>
<dbReference type="AlphaFoldDB" id="A0A6B3RQC0"/>
<keyword evidence="2" id="KW-0732">Signal</keyword>
<dbReference type="EMBL" id="JAAIKE010000001">
    <property type="protein sequence ID" value="NEX45262.1"/>
    <property type="molecule type" value="Genomic_DNA"/>
</dbReference>
<dbReference type="Pfam" id="PF16548">
    <property type="entry name" value="FlgT_N"/>
    <property type="match status" value="1"/>
</dbReference>
<feature type="compositionally biased region" description="Basic and acidic residues" evidence="1">
    <location>
        <begin position="176"/>
        <end position="192"/>
    </location>
</feature>
<sequence length="369" mass="38710">MPNRRSVLCFAGAALLCPVLPGSAAFARSQQWVEVLGSASVNGANDRDAARRRALADALLSAALAGGALVKGHSVMSGTRMTSDLLIVTPTASVLAHQVVAEEFDGRLWRIRIRAQIGQPSISACSGDRQLFVTMYPPRARVSPAAPAWAAALANDLGYRLAELAEAHPAVAGLTRSDRLPNDDPARDKGDYRGLTGGNARIRPGGHGLFTDITVEPSGGRLNLSLRLTLKGPAGEKLEKLHDASVRLPRPSLLGAAAVLAQPDRQGLADQLAGGARPALSDLLKDAGCRPVLARLELSGGQLVVPVGRAHGVARSSLAFTADAEASTEVLEVVQLADRSTVLMPLDPALSLKRLAGRPVRFFETAVRL</sequence>
<evidence type="ECO:0000259" key="3">
    <source>
        <dbReference type="Pfam" id="PF16548"/>
    </source>
</evidence>
<accession>A0A6B3RQC0</accession>
<proteinExistence type="predicted"/>
<dbReference type="Proteomes" id="UP000481421">
    <property type="component" value="Unassembled WGS sequence"/>
</dbReference>
<organism evidence="4 5">
    <name type="scientific">Pseudotabrizicola algicola</name>
    <dbReference type="NCBI Taxonomy" id="2709381"/>
    <lineage>
        <taxon>Bacteria</taxon>
        <taxon>Pseudomonadati</taxon>
        <taxon>Pseudomonadota</taxon>
        <taxon>Alphaproteobacteria</taxon>
        <taxon>Rhodobacterales</taxon>
        <taxon>Paracoccaceae</taxon>
        <taxon>Pseudotabrizicola</taxon>
    </lineage>
</organism>
<feature type="region of interest" description="Disordered" evidence="1">
    <location>
        <begin position="175"/>
        <end position="198"/>
    </location>
</feature>
<reference evidence="4 5" key="1">
    <citation type="submission" date="2020-02" db="EMBL/GenBank/DDBJ databases">
        <title>Rhodobacter algicola sp. nov., isolated from microalga culture.</title>
        <authorList>
            <person name="Park C.-Y."/>
        </authorList>
    </citation>
    <scope>NUCLEOTIDE SEQUENCE [LARGE SCALE GENOMIC DNA]</scope>
    <source>
        <strain evidence="4 5">ETT8</strain>
    </source>
</reference>
<dbReference type="InterPro" id="IPR006311">
    <property type="entry name" value="TAT_signal"/>
</dbReference>
<evidence type="ECO:0000256" key="1">
    <source>
        <dbReference type="SAM" id="MobiDB-lite"/>
    </source>
</evidence>
<feature type="domain" description="Flagellar assembly protein T N-terminal" evidence="3">
    <location>
        <begin position="31"/>
        <end position="117"/>
    </location>
</feature>
<evidence type="ECO:0000313" key="4">
    <source>
        <dbReference type="EMBL" id="NEX45262.1"/>
    </source>
</evidence>
<feature type="signal peptide" evidence="2">
    <location>
        <begin position="1"/>
        <end position="24"/>
    </location>
</feature>
<dbReference type="RefSeq" id="WP_164609270.1">
    <property type="nucleotide sequence ID" value="NZ_JAAIKE010000001.1"/>
</dbReference>
<gene>
    <name evidence="4" type="ORF">G3572_03525</name>
</gene>
<dbReference type="PROSITE" id="PS51318">
    <property type="entry name" value="TAT"/>
    <property type="match status" value="1"/>
</dbReference>
<evidence type="ECO:0000313" key="5">
    <source>
        <dbReference type="Proteomes" id="UP000481421"/>
    </source>
</evidence>
<name>A0A6B3RQC0_9RHOB</name>
<protein>
    <recommendedName>
        <fullName evidence="3">Flagellar assembly protein T N-terminal domain-containing protein</fullName>
    </recommendedName>
</protein>
<feature type="chain" id="PRO_5025534300" description="Flagellar assembly protein T N-terminal domain-containing protein" evidence="2">
    <location>
        <begin position="25"/>
        <end position="369"/>
    </location>
</feature>